<dbReference type="InterPro" id="IPR009057">
    <property type="entry name" value="Homeodomain-like_sf"/>
</dbReference>
<feature type="DNA-binding region" description="H-T-H motif" evidence="2">
    <location>
        <begin position="54"/>
        <end position="73"/>
    </location>
</feature>
<evidence type="ECO:0000313" key="5">
    <source>
        <dbReference type="Proteomes" id="UP000007969"/>
    </source>
</evidence>
<dbReference type="HOGENOM" id="CLU_069356_45_1_9"/>
<dbReference type="EMBL" id="AP009049">
    <property type="protein sequence ID" value="BAH07001.1"/>
    <property type="molecule type" value="Genomic_DNA"/>
</dbReference>
<evidence type="ECO:0000313" key="4">
    <source>
        <dbReference type="EMBL" id="BAH07001.1"/>
    </source>
</evidence>
<gene>
    <name evidence="4" type="ordered locus">CKR_1950</name>
</gene>
<dbReference type="GO" id="GO:0003677">
    <property type="term" value="F:DNA binding"/>
    <property type="evidence" value="ECO:0007669"/>
    <property type="project" value="UniProtKB-UniRule"/>
</dbReference>
<keyword evidence="1 2" id="KW-0238">DNA-binding</keyword>
<dbReference type="InterPro" id="IPR050624">
    <property type="entry name" value="HTH-type_Tx_Regulator"/>
</dbReference>
<dbReference type="PROSITE" id="PS50977">
    <property type="entry name" value="HTH_TETR_2"/>
    <property type="match status" value="1"/>
</dbReference>
<dbReference type="SUPFAM" id="SSF46689">
    <property type="entry name" value="Homeodomain-like"/>
    <property type="match status" value="1"/>
</dbReference>
<dbReference type="Gene3D" id="1.10.357.10">
    <property type="entry name" value="Tetracycline Repressor, domain 2"/>
    <property type="match status" value="1"/>
</dbReference>
<dbReference type="PANTHER" id="PTHR43479:SF11">
    <property type="entry name" value="ACREF_ENVCD OPERON REPRESSOR-RELATED"/>
    <property type="match status" value="1"/>
</dbReference>
<feature type="domain" description="HTH tetR-type" evidence="3">
    <location>
        <begin position="31"/>
        <end position="91"/>
    </location>
</feature>
<evidence type="ECO:0000259" key="3">
    <source>
        <dbReference type="PROSITE" id="PS50977"/>
    </source>
</evidence>
<organism evidence="4 5">
    <name type="scientific">Clostridium kluyveri (strain NBRC 12016)</name>
    <dbReference type="NCBI Taxonomy" id="583346"/>
    <lineage>
        <taxon>Bacteria</taxon>
        <taxon>Bacillati</taxon>
        <taxon>Bacillota</taxon>
        <taxon>Clostridia</taxon>
        <taxon>Eubacteriales</taxon>
        <taxon>Clostridiaceae</taxon>
        <taxon>Clostridium</taxon>
    </lineage>
</organism>
<proteinExistence type="predicted"/>
<evidence type="ECO:0000256" key="1">
    <source>
        <dbReference type="ARBA" id="ARBA00023125"/>
    </source>
</evidence>
<name>B9E3C6_CLOK1</name>
<accession>B9E3C6</accession>
<protein>
    <recommendedName>
        <fullName evidence="3">HTH tetR-type domain-containing protein</fullName>
    </recommendedName>
</protein>
<dbReference type="PANTHER" id="PTHR43479">
    <property type="entry name" value="ACREF/ENVCD OPERON REPRESSOR-RELATED"/>
    <property type="match status" value="1"/>
</dbReference>
<sequence>MDIFYLSFINYKIIKLGVVNLPSKTFFNLPEERQEEIIQVAIKEFANQDFESSSLNRIINELKIAKGSFYRYFNNKTDLYIFLIDYTLNKQLTYVTDFNPEEEQLDAITLSKKIVLHVLQFDFMYYNYASFLFYARKSSQFKSYLIMNRKEFIDMLDILQDKKLIRMDLDKNIMIFYIFRNMVLLRDFIIEKLNIPETEFSKGYAAYKKYEKSIDEITEEYCDLLINGIKQR</sequence>
<evidence type="ECO:0000256" key="2">
    <source>
        <dbReference type="PROSITE-ProRule" id="PRU00335"/>
    </source>
</evidence>
<dbReference type="AlphaFoldDB" id="B9E3C6"/>
<dbReference type="Pfam" id="PF00440">
    <property type="entry name" value="TetR_N"/>
    <property type="match status" value="1"/>
</dbReference>
<dbReference type="KEGG" id="ckr:CKR_1950"/>
<dbReference type="InterPro" id="IPR001647">
    <property type="entry name" value="HTH_TetR"/>
</dbReference>
<reference evidence="5" key="1">
    <citation type="submission" date="2005-09" db="EMBL/GenBank/DDBJ databases">
        <title>Complete genome sequence of Clostridium kluyveri and comparative genomics of Clostridia species.</title>
        <authorList>
            <person name="Inui M."/>
            <person name="Nonaka H."/>
            <person name="Shinoda Y."/>
            <person name="Ikenaga Y."/>
            <person name="Abe M."/>
            <person name="Naito K."/>
            <person name="Vertes A.A."/>
            <person name="Yukawa H."/>
        </authorList>
    </citation>
    <scope>NUCLEOTIDE SEQUENCE [LARGE SCALE GENOMIC DNA]</scope>
    <source>
        <strain evidence="5">NBRC 12016</strain>
    </source>
</reference>
<dbReference type="Proteomes" id="UP000007969">
    <property type="component" value="Chromosome"/>
</dbReference>